<evidence type="ECO:0000313" key="1">
    <source>
        <dbReference type="EMBL" id="JAT76917.1"/>
    </source>
</evidence>
<dbReference type="SFLD" id="SFLDS00003">
    <property type="entry name" value="Haloacid_Dehalogenase"/>
    <property type="match status" value="1"/>
</dbReference>
<name>A0A1D2ACJ0_AUXPR</name>
<evidence type="ECO:0008006" key="2">
    <source>
        <dbReference type="Google" id="ProtNLM"/>
    </source>
</evidence>
<dbReference type="InterPro" id="IPR010036">
    <property type="entry name" value="MDP_1_eu_arc"/>
</dbReference>
<proteinExistence type="predicted"/>
<organism evidence="1">
    <name type="scientific">Auxenochlorella protothecoides</name>
    <name type="common">Green microalga</name>
    <name type="synonym">Chlorella protothecoides</name>
    <dbReference type="NCBI Taxonomy" id="3075"/>
    <lineage>
        <taxon>Eukaryota</taxon>
        <taxon>Viridiplantae</taxon>
        <taxon>Chlorophyta</taxon>
        <taxon>core chlorophytes</taxon>
        <taxon>Trebouxiophyceae</taxon>
        <taxon>Chlorellales</taxon>
        <taxon>Chlorellaceae</taxon>
        <taxon>Auxenochlorella</taxon>
    </lineage>
</organism>
<dbReference type="NCBIfam" id="TIGR01681">
    <property type="entry name" value="HAD-SF-IIIC"/>
    <property type="match status" value="1"/>
</dbReference>
<dbReference type="SUPFAM" id="SSF56784">
    <property type="entry name" value="HAD-like"/>
    <property type="match status" value="1"/>
</dbReference>
<dbReference type="SFLD" id="SFLDG01129">
    <property type="entry name" value="C1.5:_HAD__Beta-PGM__Phosphata"/>
    <property type="match status" value="1"/>
</dbReference>
<gene>
    <name evidence="1" type="ORF">g.26942</name>
</gene>
<dbReference type="InterPro" id="IPR036412">
    <property type="entry name" value="HAD-like_sf"/>
</dbReference>
<feature type="non-terminal residue" evidence="1">
    <location>
        <position position="1"/>
    </location>
</feature>
<dbReference type="SFLD" id="SFLDG01131">
    <property type="entry name" value="C1.5.2:_MDP_Like"/>
    <property type="match status" value="1"/>
</dbReference>
<dbReference type="PANTHER" id="PTHR17901:SF14">
    <property type="entry name" value="MAGNESIUM-DEPENDENT PHOSPHATASE 1"/>
    <property type="match status" value="1"/>
</dbReference>
<dbReference type="InterPro" id="IPR023214">
    <property type="entry name" value="HAD_sf"/>
</dbReference>
<sequence length="311" mass="34772">KHPHTLMSSFDKLKGSVCSAIGRSRADLPRSPLGLRRARAMTATQAAPYPRLVAFDLDATLWLPEMYMLSGPPFRVDPDDPQCVLDRGGEQVELMGSSREILAELATQPQWQDTEVAYVSRTEYPQWANACLKLFKVCGAHTMHSMASIREIYVGSKVTHFKRIQAATGIAFKDMLFFDNESWNIKVGEGGGLDRFLQEGGELRDGVAHRLHPQITWAACARISCWRGPQIFASGGRHPPTPACIGVLAGFDNMLNTPLPHRINQLVRLCMISEITMHSWLPRCPLLMTCSPPLLRRFRDLGWSQYTPPMG</sequence>
<dbReference type="AlphaFoldDB" id="A0A1D2ACJ0"/>
<dbReference type="NCBIfam" id="TIGR01685">
    <property type="entry name" value="MDP-1"/>
    <property type="match status" value="1"/>
</dbReference>
<reference evidence="1" key="1">
    <citation type="submission" date="2015-08" db="EMBL/GenBank/DDBJ databases">
        <authorList>
            <person name="Babu N.S."/>
            <person name="Beckwith C.J."/>
            <person name="Beseler K.G."/>
            <person name="Brison A."/>
            <person name="Carone J.V."/>
            <person name="Caskin T.P."/>
            <person name="Diamond M."/>
            <person name="Durham M.E."/>
            <person name="Foxe J.M."/>
            <person name="Go M."/>
            <person name="Henderson B.A."/>
            <person name="Jones I.B."/>
            <person name="McGettigan J.A."/>
            <person name="Micheletti S.J."/>
            <person name="Nasrallah M.E."/>
            <person name="Ortiz D."/>
            <person name="Piller C.R."/>
            <person name="Privatt S.R."/>
            <person name="Schneider S.L."/>
            <person name="Sharp S."/>
            <person name="Smith T.C."/>
            <person name="Stanton J.D."/>
            <person name="Ullery H.E."/>
            <person name="Wilson R.J."/>
            <person name="Serrano M.G."/>
            <person name="Buck G."/>
            <person name="Lee V."/>
            <person name="Wang Y."/>
            <person name="Carvalho R."/>
            <person name="Voegtly L."/>
            <person name="Shi R."/>
            <person name="Duckworth R."/>
            <person name="Johnson A."/>
            <person name="Loviza R."/>
            <person name="Walstead R."/>
            <person name="Shah Z."/>
            <person name="Kiflezghi M."/>
            <person name="Wade K."/>
            <person name="Ball S.L."/>
            <person name="Bradley K.W."/>
            <person name="Asai D.J."/>
            <person name="Bowman C.A."/>
            <person name="Russell D.A."/>
            <person name="Pope W.H."/>
            <person name="Jacobs-Sera D."/>
            <person name="Hendrix R.W."/>
            <person name="Hatfull G.F."/>
        </authorList>
    </citation>
    <scope>NUCLEOTIDE SEQUENCE</scope>
</reference>
<dbReference type="EMBL" id="GDKF01001705">
    <property type="protein sequence ID" value="JAT76917.1"/>
    <property type="molecule type" value="Transcribed_RNA"/>
</dbReference>
<dbReference type="GO" id="GO:0003993">
    <property type="term" value="F:acid phosphatase activity"/>
    <property type="evidence" value="ECO:0007669"/>
    <property type="project" value="TreeGrafter"/>
</dbReference>
<dbReference type="Gene3D" id="3.40.50.1000">
    <property type="entry name" value="HAD superfamily/HAD-like"/>
    <property type="match status" value="1"/>
</dbReference>
<dbReference type="PANTHER" id="PTHR17901">
    <property type="entry name" value="MAGNESIUM-DEPENDENT PHOSPHATASE 1 MDP1"/>
    <property type="match status" value="1"/>
</dbReference>
<dbReference type="Pfam" id="PF12689">
    <property type="entry name" value="Acid_PPase"/>
    <property type="match status" value="1"/>
</dbReference>
<protein>
    <recommendedName>
        <fullName evidence="2">Magnesium-dependent phosphatase-1</fullName>
    </recommendedName>
</protein>
<accession>A0A1D2ACJ0</accession>
<dbReference type="InterPro" id="IPR010033">
    <property type="entry name" value="HAD_SF_ppase_IIIC"/>
</dbReference>